<dbReference type="eggNOG" id="ENOG502TGE9">
    <property type="taxonomic scope" value="Eukaryota"/>
</dbReference>
<dbReference type="OrthoDB" id="5833288at2759"/>
<organism evidence="3">
    <name type="scientific">Caenorhabditis brenneri</name>
    <name type="common">Nematode worm</name>
    <dbReference type="NCBI Taxonomy" id="135651"/>
    <lineage>
        <taxon>Eukaryota</taxon>
        <taxon>Metazoa</taxon>
        <taxon>Ecdysozoa</taxon>
        <taxon>Nematoda</taxon>
        <taxon>Chromadorea</taxon>
        <taxon>Rhabditida</taxon>
        <taxon>Rhabditina</taxon>
        <taxon>Rhabditomorpha</taxon>
        <taxon>Rhabditoidea</taxon>
        <taxon>Rhabditidae</taxon>
        <taxon>Peloderinae</taxon>
        <taxon>Caenorhabditis</taxon>
    </lineage>
</organism>
<accession>G0PMN7</accession>
<dbReference type="FunCoup" id="G0PMN7">
    <property type="interactions" value="16"/>
</dbReference>
<reference evidence="3" key="1">
    <citation type="submission" date="2011-07" db="EMBL/GenBank/DDBJ databases">
        <authorList>
            <consortium name="Caenorhabditis brenneri Sequencing and Analysis Consortium"/>
            <person name="Wilson R.K."/>
        </authorList>
    </citation>
    <scope>NUCLEOTIDE SEQUENCE [LARGE SCALE GENOMIC DNA]</scope>
    <source>
        <strain evidence="3">PB2801</strain>
    </source>
</reference>
<keyword evidence="1" id="KW-1133">Transmembrane helix</keyword>
<dbReference type="AlphaFoldDB" id="G0PMN7"/>
<feature type="transmembrane region" description="Helical" evidence="1">
    <location>
        <begin position="12"/>
        <end position="31"/>
    </location>
</feature>
<dbReference type="Proteomes" id="UP000008068">
    <property type="component" value="Unassembled WGS sequence"/>
</dbReference>
<dbReference type="STRING" id="135651.G0PMN7"/>
<evidence type="ECO:0000256" key="1">
    <source>
        <dbReference type="SAM" id="Phobius"/>
    </source>
</evidence>
<feature type="transmembrane region" description="Helical" evidence="1">
    <location>
        <begin position="132"/>
        <end position="153"/>
    </location>
</feature>
<keyword evidence="3" id="KW-1185">Reference proteome</keyword>
<name>G0PMN7_CAEBE</name>
<gene>
    <name evidence="2" type="ORF">CAEBREN_28085</name>
</gene>
<feature type="transmembrane region" description="Helical" evidence="1">
    <location>
        <begin position="285"/>
        <end position="306"/>
    </location>
</feature>
<dbReference type="SUPFAM" id="SSF81321">
    <property type="entry name" value="Family A G protein-coupled receptor-like"/>
    <property type="match status" value="1"/>
</dbReference>
<proteinExistence type="predicted"/>
<dbReference type="PANTHER" id="PTHR46178">
    <property type="entry name" value="SEVEN TM RECEPTOR"/>
    <property type="match status" value="1"/>
</dbReference>
<evidence type="ECO:0000313" key="2">
    <source>
        <dbReference type="EMBL" id="EGT38074.1"/>
    </source>
</evidence>
<feature type="transmembrane region" description="Helical" evidence="1">
    <location>
        <begin position="248"/>
        <end position="273"/>
    </location>
</feature>
<keyword evidence="1" id="KW-0472">Membrane</keyword>
<evidence type="ECO:0000313" key="3">
    <source>
        <dbReference type="Proteomes" id="UP000008068"/>
    </source>
</evidence>
<dbReference type="PANTHER" id="PTHR46178:SF4">
    <property type="entry name" value="SEVEN TM RECEPTOR"/>
    <property type="match status" value="1"/>
</dbReference>
<dbReference type="HOGENOM" id="CLU_036335_4_2_1"/>
<sequence length="343" mass="39543">MTLAYEFSYTFTQFGFLTTTIANTLFIYMTILHIQKITGTYKVMVLVFSLMGILFSAWELVARPFAHNYNKGLIYFSLNDWMNASHEFLQFAIILYASFYLVILAIIAVQFVFRYFTLCKPKWAKKFGGSGVILWISYTLLSGAIYGGSLYYFCHPDKFSDGYMREIIYDSYNLTITDIPRFLMIPYGADGSVRWNNLSFLLVGVMILSLQYIIIVYCGVRMHSILQKELQLQSVVNRRLQKQFFRALIVQTVVPTLLFVLPIAPFLIGPLIVPFIGIEMDFQTGWMYVILCLYPPIDTIAFMLIVQEYKKVAFNMFRPVLPKKIKVASEISTSTAGNFNFTK</sequence>
<dbReference type="Pfam" id="PF10326">
    <property type="entry name" value="7TM_GPCR_Str"/>
    <property type="match status" value="1"/>
</dbReference>
<evidence type="ECO:0008006" key="4">
    <source>
        <dbReference type="Google" id="ProtNLM"/>
    </source>
</evidence>
<dbReference type="EMBL" id="GL381461">
    <property type="protein sequence ID" value="EGT38074.1"/>
    <property type="molecule type" value="Genomic_DNA"/>
</dbReference>
<feature type="transmembrane region" description="Helical" evidence="1">
    <location>
        <begin position="198"/>
        <end position="220"/>
    </location>
</feature>
<feature type="transmembrane region" description="Helical" evidence="1">
    <location>
        <begin position="88"/>
        <end position="112"/>
    </location>
</feature>
<protein>
    <recommendedName>
        <fullName evidence="4">Seven TM Receptor</fullName>
    </recommendedName>
</protein>
<dbReference type="InterPro" id="IPR019428">
    <property type="entry name" value="7TM_GPCR_serpentine_rcpt_Str"/>
</dbReference>
<dbReference type="InParanoid" id="G0PMN7"/>
<keyword evidence="1" id="KW-0812">Transmembrane</keyword>
<feature type="transmembrane region" description="Helical" evidence="1">
    <location>
        <begin position="43"/>
        <end position="61"/>
    </location>
</feature>